<dbReference type="EMBL" id="CDMY01000718">
    <property type="protein sequence ID" value="CEM31326.1"/>
    <property type="molecule type" value="Genomic_DNA"/>
</dbReference>
<evidence type="ECO:0000313" key="3">
    <source>
        <dbReference type="Proteomes" id="UP000041254"/>
    </source>
</evidence>
<feature type="region of interest" description="Disordered" evidence="1">
    <location>
        <begin position="35"/>
        <end position="73"/>
    </location>
</feature>
<reference evidence="2 3" key="1">
    <citation type="submission" date="2014-11" db="EMBL/GenBank/DDBJ databases">
        <authorList>
            <person name="Zhu J."/>
            <person name="Qi W."/>
            <person name="Song R."/>
        </authorList>
    </citation>
    <scope>NUCLEOTIDE SEQUENCE [LARGE SCALE GENOMIC DNA]</scope>
</reference>
<dbReference type="VEuPathDB" id="CryptoDB:Vbra_10102"/>
<proteinExistence type="predicted"/>
<dbReference type="InParanoid" id="A0A0G4GM99"/>
<evidence type="ECO:0000313" key="2">
    <source>
        <dbReference type="EMBL" id="CEM31326.1"/>
    </source>
</evidence>
<organism evidence="2 3">
    <name type="scientific">Vitrella brassicaformis (strain CCMP3155)</name>
    <dbReference type="NCBI Taxonomy" id="1169540"/>
    <lineage>
        <taxon>Eukaryota</taxon>
        <taxon>Sar</taxon>
        <taxon>Alveolata</taxon>
        <taxon>Colpodellida</taxon>
        <taxon>Vitrellaceae</taxon>
        <taxon>Vitrella</taxon>
    </lineage>
</organism>
<name>A0A0G4GM99_VITBC</name>
<protein>
    <submittedName>
        <fullName evidence="2">Uncharacterized protein</fullName>
    </submittedName>
</protein>
<dbReference type="Proteomes" id="UP000041254">
    <property type="component" value="Unassembled WGS sequence"/>
</dbReference>
<keyword evidence="3" id="KW-1185">Reference proteome</keyword>
<dbReference type="AlphaFoldDB" id="A0A0G4GM99"/>
<sequence length="89" mass="9717">MRRKSEGRAYLIMHPSVAGRWTTVRCRRRSCFRSSRSASSHATFPQSNAAHRGLPIVGSKTFSKTPGHGRETLSFAGHRGAVNFGNACG</sequence>
<gene>
    <name evidence="2" type="ORF">Vbra_10102</name>
</gene>
<accession>A0A0G4GM99</accession>
<evidence type="ECO:0000256" key="1">
    <source>
        <dbReference type="SAM" id="MobiDB-lite"/>
    </source>
</evidence>